<dbReference type="VEuPathDB" id="FungiDB:BCV72DRAFT_311288"/>
<dbReference type="GO" id="GO:0046579">
    <property type="term" value="P:positive regulation of Ras protein signal transduction"/>
    <property type="evidence" value="ECO:0007669"/>
    <property type="project" value="TreeGrafter"/>
</dbReference>
<reference evidence="2" key="1">
    <citation type="journal article" date="2016" name="Proc. Natl. Acad. Sci. U.S.A.">
        <title>Lipid metabolic changes in an early divergent fungus govern the establishment of a mutualistic symbiosis with endobacteria.</title>
        <authorList>
            <person name="Lastovetsky O.A."/>
            <person name="Gaspar M.L."/>
            <person name="Mondo S.J."/>
            <person name="LaButti K.M."/>
            <person name="Sandor L."/>
            <person name="Grigoriev I.V."/>
            <person name="Henry S.A."/>
            <person name="Pawlowska T.E."/>
        </authorList>
    </citation>
    <scope>NUCLEOTIDE SEQUENCE [LARGE SCALE GENOMIC DNA]</scope>
    <source>
        <strain evidence="2">ATCC 52814</strain>
    </source>
</reference>
<dbReference type="OrthoDB" id="10261701at2759"/>
<gene>
    <name evidence="2" type="ORF">BCV72DRAFT_311288</name>
</gene>
<sequence length="282" mass="32871">MNRKRIDLEQKLYRTQQTIHKPDSYGIERRKVNKIKNELINSHNNKEDDDDFDNDIVATQIESDSINAANYLIRLNNTGIPICFVHQIYSILPNPTTIDNELQEAILSGKWRKFHIIGSVEDEYVMMKVQDYCKMIEEIKSEEKDVISKYMSIIQDERYFSQVTISTHGLNEFGLNDLGIKELVNNGLLIPHLQVNLYWFSIRKQGYFMSNITHGRTEILRMISKRPTKDIMETLLKAKKLHKTILNMDFLIHDLVGSGRVERYSIGTMGNMLKMTSKGRLL</sequence>
<dbReference type="EMBL" id="KV921862">
    <property type="protein sequence ID" value="ORE10816.1"/>
    <property type="molecule type" value="Genomic_DNA"/>
</dbReference>
<organism evidence="2">
    <name type="scientific">Rhizopus microsporus var. microsporus</name>
    <dbReference type="NCBI Taxonomy" id="86635"/>
    <lineage>
        <taxon>Eukaryota</taxon>
        <taxon>Fungi</taxon>
        <taxon>Fungi incertae sedis</taxon>
        <taxon>Mucoromycota</taxon>
        <taxon>Mucoromycotina</taxon>
        <taxon>Mucoromycetes</taxon>
        <taxon>Mucorales</taxon>
        <taxon>Mucorineae</taxon>
        <taxon>Rhizopodaceae</taxon>
        <taxon>Rhizopus</taxon>
    </lineage>
</organism>
<comment type="similarity">
    <text evidence="1">Belongs to the STK19 family.</text>
</comment>
<dbReference type="Proteomes" id="UP000242414">
    <property type="component" value="Unassembled WGS sequence"/>
</dbReference>
<protein>
    <recommendedName>
        <fullName evidence="3">Serine-threonine protein kinase 19</fullName>
    </recommendedName>
</protein>
<dbReference type="PANTHER" id="PTHR15243">
    <property type="entry name" value="SERINE/THREONINE-PROTEIN KINASE 19"/>
    <property type="match status" value="1"/>
</dbReference>
<dbReference type="PANTHER" id="PTHR15243:SF0">
    <property type="entry name" value="SERINE_THREONINE-PROTEIN KINASE 19"/>
    <property type="match status" value="1"/>
</dbReference>
<dbReference type="AlphaFoldDB" id="A0A1X0RFQ2"/>
<dbReference type="InterPro" id="IPR018865">
    <property type="entry name" value="STK19-like"/>
</dbReference>
<name>A0A1X0RFQ2_RHIZD</name>
<evidence type="ECO:0000313" key="2">
    <source>
        <dbReference type="EMBL" id="ORE10816.1"/>
    </source>
</evidence>
<evidence type="ECO:0000256" key="1">
    <source>
        <dbReference type="ARBA" id="ARBA00093458"/>
    </source>
</evidence>
<accession>A0A1X0RFQ2</accession>
<proteinExistence type="inferred from homology"/>
<evidence type="ECO:0008006" key="3">
    <source>
        <dbReference type="Google" id="ProtNLM"/>
    </source>
</evidence>
<dbReference type="Pfam" id="PF10494">
    <property type="entry name" value="Stk19"/>
    <property type="match status" value="1"/>
</dbReference>